<dbReference type="EMBL" id="PRDL01000001">
    <property type="protein sequence ID" value="MBE8718538.1"/>
    <property type="molecule type" value="Genomic_DNA"/>
</dbReference>
<evidence type="ECO:0000313" key="9">
    <source>
        <dbReference type="Proteomes" id="UP000652567"/>
    </source>
</evidence>
<keyword evidence="4 6" id="KW-1133">Transmembrane helix</keyword>
<feature type="transmembrane region" description="Helical" evidence="6">
    <location>
        <begin position="65"/>
        <end position="84"/>
    </location>
</feature>
<dbReference type="Pfam" id="PF00892">
    <property type="entry name" value="EamA"/>
    <property type="match status" value="2"/>
</dbReference>
<proteinExistence type="inferred from homology"/>
<accession>A0A928V4C4</accession>
<gene>
    <name evidence="8" type="ORF">C4F51_15240</name>
</gene>
<dbReference type="InterPro" id="IPR000620">
    <property type="entry name" value="EamA_dom"/>
</dbReference>
<evidence type="ECO:0000256" key="5">
    <source>
        <dbReference type="ARBA" id="ARBA00023136"/>
    </source>
</evidence>
<dbReference type="InterPro" id="IPR037185">
    <property type="entry name" value="EmrE-like"/>
</dbReference>
<feature type="transmembrane region" description="Helical" evidence="6">
    <location>
        <begin position="239"/>
        <end position="257"/>
    </location>
</feature>
<evidence type="ECO:0000259" key="7">
    <source>
        <dbReference type="Pfam" id="PF00892"/>
    </source>
</evidence>
<feature type="transmembrane region" description="Helical" evidence="6">
    <location>
        <begin position="144"/>
        <end position="163"/>
    </location>
</feature>
<comment type="subcellular location">
    <subcellularLocation>
        <location evidence="1">Membrane</location>
        <topology evidence="1">Multi-pass membrane protein</topology>
    </subcellularLocation>
</comment>
<evidence type="ECO:0000256" key="1">
    <source>
        <dbReference type="ARBA" id="ARBA00004141"/>
    </source>
</evidence>
<feature type="transmembrane region" description="Helical" evidence="6">
    <location>
        <begin position="28"/>
        <end position="53"/>
    </location>
</feature>
<dbReference type="RefSeq" id="WP_193911183.1">
    <property type="nucleotide sequence ID" value="NZ_PRDL01000001.1"/>
</dbReference>
<evidence type="ECO:0000313" key="8">
    <source>
        <dbReference type="EMBL" id="MBE8718538.1"/>
    </source>
</evidence>
<feature type="transmembrane region" description="Helical" evidence="6">
    <location>
        <begin position="90"/>
        <end position="108"/>
    </location>
</feature>
<dbReference type="InterPro" id="IPR050638">
    <property type="entry name" value="AA-Vitamin_Transporters"/>
</dbReference>
<dbReference type="AlphaFoldDB" id="A0A928V4C4"/>
<evidence type="ECO:0000256" key="4">
    <source>
        <dbReference type="ARBA" id="ARBA00022989"/>
    </source>
</evidence>
<feature type="domain" description="EamA" evidence="7">
    <location>
        <begin position="146"/>
        <end position="280"/>
    </location>
</feature>
<protein>
    <submittedName>
        <fullName evidence="8">DMT family transporter</fullName>
    </submittedName>
</protein>
<evidence type="ECO:0000256" key="2">
    <source>
        <dbReference type="ARBA" id="ARBA00007362"/>
    </source>
</evidence>
<feature type="domain" description="EamA" evidence="7">
    <location>
        <begin position="5"/>
        <end position="134"/>
    </location>
</feature>
<dbReference type="Proteomes" id="UP000652567">
    <property type="component" value="Unassembled WGS sequence"/>
</dbReference>
<dbReference type="GO" id="GO:0016020">
    <property type="term" value="C:membrane"/>
    <property type="evidence" value="ECO:0007669"/>
    <property type="project" value="UniProtKB-SubCell"/>
</dbReference>
<feature type="transmembrane region" description="Helical" evidence="6">
    <location>
        <begin position="175"/>
        <end position="196"/>
    </location>
</feature>
<keyword evidence="3 6" id="KW-0812">Transmembrane</keyword>
<evidence type="ECO:0000256" key="3">
    <source>
        <dbReference type="ARBA" id="ARBA00022692"/>
    </source>
</evidence>
<organism evidence="8 9">
    <name type="scientific">Cellvibrio polysaccharolyticus</name>
    <dbReference type="NCBI Taxonomy" id="2082724"/>
    <lineage>
        <taxon>Bacteria</taxon>
        <taxon>Pseudomonadati</taxon>
        <taxon>Pseudomonadota</taxon>
        <taxon>Gammaproteobacteria</taxon>
        <taxon>Cellvibrionales</taxon>
        <taxon>Cellvibrionaceae</taxon>
        <taxon>Cellvibrio</taxon>
    </lineage>
</organism>
<comment type="similarity">
    <text evidence="2">Belongs to the EamA transporter family.</text>
</comment>
<name>A0A928V4C4_9GAMM</name>
<dbReference type="SUPFAM" id="SSF103481">
    <property type="entry name" value="Multidrug resistance efflux transporter EmrE"/>
    <property type="match status" value="2"/>
</dbReference>
<comment type="caution">
    <text evidence="8">The sequence shown here is derived from an EMBL/GenBank/DDBJ whole genome shotgun (WGS) entry which is preliminary data.</text>
</comment>
<dbReference type="PANTHER" id="PTHR32322">
    <property type="entry name" value="INNER MEMBRANE TRANSPORTER"/>
    <property type="match status" value="1"/>
</dbReference>
<keyword evidence="5 6" id="KW-0472">Membrane</keyword>
<dbReference type="PANTHER" id="PTHR32322:SF2">
    <property type="entry name" value="EAMA DOMAIN-CONTAINING PROTEIN"/>
    <property type="match status" value="1"/>
</dbReference>
<reference evidence="8" key="1">
    <citation type="submission" date="2018-07" db="EMBL/GenBank/DDBJ databases">
        <title>Genome assembly of strain Ka43.</title>
        <authorList>
            <person name="Kukolya J."/>
            <person name="Nagy I."/>
            <person name="Horvath B."/>
            <person name="Toth A."/>
        </authorList>
    </citation>
    <scope>NUCLEOTIDE SEQUENCE</scope>
    <source>
        <strain evidence="8">KB43</strain>
    </source>
</reference>
<keyword evidence="9" id="KW-1185">Reference proteome</keyword>
<evidence type="ECO:0000256" key="6">
    <source>
        <dbReference type="SAM" id="Phobius"/>
    </source>
</evidence>
<feature type="transmembrane region" description="Helical" evidence="6">
    <location>
        <begin position="263"/>
        <end position="285"/>
    </location>
</feature>
<feature type="transmembrane region" description="Helical" evidence="6">
    <location>
        <begin position="208"/>
        <end position="232"/>
    </location>
</feature>
<feature type="transmembrane region" description="Helical" evidence="6">
    <location>
        <begin position="120"/>
        <end position="138"/>
    </location>
</feature>
<sequence length="314" mass="34545">MPLLLAYVLLILLWSSTPLAVKWSSEFFAAPLAVALRLSLAALIAVPLVLVIYRDVLFKKNAWKYFAWAALSLFPAMPLLYSAAVWLPSGWIALLYAVSPFFTALVEWVWKGRGLSGKKIVALLLAFSGLLLIFWPVLQFGDVPVWAPLAVLLSALLVSFSGVALTHSPVRFPPLVLSTGALLLAVPAIWLCVLFSGFEWPATVSTRAWSATIYLALGGSLVALMLYFYLLATLSAGSVSLITMITPVVALLLGYWLEHEPLTWYVLGGAVFMLAGLLLLTPWNFGRWFEFYIKQGAVNSTVSDEIRATIDRYK</sequence>